<comment type="caution">
    <text evidence="1">The sequence shown here is derived from an EMBL/GenBank/DDBJ whole genome shotgun (WGS) entry which is preliminary data.</text>
</comment>
<proteinExistence type="predicted"/>
<reference evidence="1 2" key="1">
    <citation type="journal article" date="2020" name="Cell">
        <title>Large-Scale Comparative Analyses of Tick Genomes Elucidate Their Genetic Diversity and Vector Capacities.</title>
        <authorList>
            <consortium name="Tick Genome and Microbiome Consortium (TIGMIC)"/>
            <person name="Jia N."/>
            <person name="Wang J."/>
            <person name="Shi W."/>
            <person name="Du L."/>
            <person name="Sun Y."/>
            <person name="Zhan W."/>
            <person name="Jiang J.F."/>
            <person name="Wang Q."/>
            <person name="Zhang B."/>
            <person name="Ji P."/>
            <person name="Bell-Sakyi L."/>
            <person name="Cui X.M."/>
            <person name="Yuan T.T."/>
            <person name="Jiang B.G."/>
            <person name="Yang W.F."/>
            <person name="Lam T.T."/>
            <person name="Chang Q.C."/>
            <person name="Ding S.J."/>
            <person name="Wang X.J."/>
            <person name="Zhu J.G."/>
            <person name="Ruan X.D."/>
            <person name="Zhao L."/>
            <person name="Wei J.T."/>
            <person name="Ye R.Z."/>
            <person name="Que T.C."/>
            <person name="Du C.H."/>
            <person name="Zhou Y.H."/>
            <person name="Cheng J.X."/>
            <person name="Dai P.F."/>
            <person name="Guo W.B."/>
            <person name="Han X.H."/>
            <person name="Huang E.J."/>
            <person name="Li L.F."/>
            <person name="Wei W."/>
            <person name="Gao Y.C."/>
            <person name="Liu J.Z."/>
            <person name="Shao H.Z."/>
            <person name="Wang X."/>
            <person name="Wang C.C."/>
            <person name="Yang T.C."/>
            <person name="Huo Q.B."/>
            <person name="Li W."/>
            <person name="Chen H.Y."/>
            <person name="Chen S.E."/>
            <person name="Zhou L.G."/>
            <person name="Ni X.B."/>
            <person name="Tian J.H."/>
            <person name="Sheng Y."/>
            <person name="Liu T."/>
            <person name="Pan Y.S."/>
            <person name="Xia L.Y."/>
            <person name="Li J."/>
            <person name="Zhao F."/>
            <person name="Cao W.C."/>
        </authorList>
    </citation>
    <scope>NUCLEOTIDE SEQUENCE [LARGE SCALE GENOMIC DNA]</scope>
    <source>
        <strain evidence="1">Iper-2018</strain>
    </source>
</reference>
<feature type="non-terminal residue" evidence="1">
    <location>
        <position position="1"/>
    </location>
</feature>
<gene>
    <name evidence="1" type="ORF">HPB47_005746</name>
</gene>
<name>A0AC60PC46_IXOPE</name>
<evidence type="ECO:0000313" key="1">
    <source>
        <dbReference type="EMBL" id="KAG0417245.1"/>
    </source>
</evidence>
<evidence type="ECO:0000313" key="2">
    <source>
        <dbReference type="Proteomes" id="UP000805193"/>
    </source>
</evidence>
<protein>
    <submittedName>
        <fullName evidence="1">Uncharacterized protein</fullName>
    </submittedName>
</protein>
<organism evidence="1 2">
    <name type="scientific">Ixodes persulcatus</name>
    <name type="common">Taiga tick</name>
    <dbReference type="NCBI Taxonomy" id="34615"/>
    <lineage>
        <taxon>Eukaryota</taxon>
        <taxon>Metazoa</taxon>
        <taxon>Ecdysozoa</taxon>
        <taxon>Arthropoda</taxon>
        <taxon>Chelicerata</taxon>
        <taxon>Arachnida</taxon>
        <taxon>Acari</taxon>
        <taxon>Parasitiformes</taxon>
        <taxon>Ixodida</taxon>
        <taxon>Ixodoidea</taxon>
        <taxon>Ixodidae</taxon>
        <taxon>Ixodinae</taxon>
        <taxon>Ixodes</taxon>
    </lineage>
</organism>
<dbReference type="EMBL" id="JABSTQ010010864">
    <property type="protein sequence ID" value="KAG0417245.1"/>
    <property type="molecule type" value="Genomic_DNA"/>
</dbReference>
<accession>A0AC60PC46</accession>
<keyword evidence="2" id="KW-1185">Reference proteome</keyword>
<dbReference type="Proteomes" id="UP000805193">
    <property type="component" value="Unassembled WGS sequence"/>
</dbReference>
<sequence length="290" mass="30667">TTREDFVFEERSRRTPCLAVRIKKPAARPSRSERARVPPPGELGLGSGRRAHRTEPRRQFRLRARPEARSAPESAMAADPRSPRGPSRGLGARAPAPPGPSPASGRAHGGDAAPAPTGPVEGPSRRPMSDPDEPGRAVEQHEVQRVRARRWPSLPNLAVGSRPHRTSPGWDSPAAHSQQPLHAARTGAASGGGAGSTSSGGGGGRPLSSAWQAALGAAEAMNTLGSQGVPAPSAQGAARERRRPPRKGPKVVERPLRALFCLGLGNPLRKLCISVVEWKYPSRAKRPTYS</sequence>